<sequence length="42" mass="5012">MNNIIEFFKKLPKRKCRKCGHEIREKADCYVSLCDDCDHPAR</sequence>
<dbReference type="EMBL" id="CP129113">
    <property type="protein sequence ID" value="WLV25518.1"/>
    <property type="molecule type" value="Genomic_DNA"/>
</dbReference>
<accession>A0ABY9L133</accession>
<proteinExistence type="predicted"/>
<dbReference type="InterPro" id="IPR025432">
    <property type="entry name" value="YhfH-like"/>
</dbReference>
<dbReference type="RefSeq" id="WP_348029309.1">
    <property type="nucleotide sequence ID" value="NZ_CP129113.1"/>
</dbReference>
<gene>
    <name evidence="1" type="primary">yhfH</name>
    <name evidence="1" type="ORF">QR721_04725</name>
</gene>
<dbReference type="Proteomes" id="UP001180087">
    <property type="component" value="Chromosome"/>
</dbReference>
<protein>
    <submittedName>
        <fullName evidence="1">Protein YhfH</fullName>
    </submittedName>
</protein>
<reference evidence="1" key="1">
    <citation type="submission" date="2023-06" db="EMBL/GenBank/DDBJ databases">
        <title>A Treasure from Seagulls: Isolation and Description of Aciduricobacillus qingdaonensis gen. nov., sp. nov., a Rare Obligately Uric Acid-utilizing Member in the Family Bacillaceae.</title>
        <authorList>
            <person name="Liu W."/>
            <person name="Wang B."/>
        </authorList>
    </citation>
    <scope>NUCLEOTIDE SEQUENCE</scope>
    <source>
        <strain evidence="1">44XB</strain>
    </source>
</reference>
<evidence type="ECO:0000313" key="2">
    <source>
        <dbReference type="Proteomes" id="UP001180087"/>
    </source>
</evidence>
<evidence type="ECO:0000313" key="1">
    <source>
        <dbReference type="EMBL" id="WLV25518.1"/>
    </source>
</evidence>
<organism evidence="1 2">
    <name type="scientific">Aciduricibacillus chroicocephali</name>
    <dbReference type="NCBI Taxonomy" id="3054939"/>
    <lineage>
        <taxon>Bacteria</taxon>
        <taxon>Bacillati</taxon>
        <taxon>Bacillota</taxon>
        <taxon>Bacilli</taxon>
        <taxon>Bacillales</taxon>
        <taxon>Bacillaceae</taxon>
        <taxon>Aciduricibacillus</taxon>
    </lineage>
</organism>
<dbReference type="Pfam" id="PF14149">
    <property type="entry name" value="YhfH"/>
    <property type="match status" value="1"/>
</dbReference>
<keyword evidence="2" id="KW-1185">Reference proteome</keyword>
<name>A0ABY9L133_9BACI</name>